<sequence length="136" mass="13556">MLVTKIALILLACVAGGTALAQTESAPAPPAVQAKPTKPTKPAKPPPKRRAVQQIVDGMPAYGPRLSTPPPAVPVSAPPAPSSPSVVAPPPAVISRCDAGGCTDVNGTRYNGAAGNTVISPQGRPCTSNGGTIQCF</sequence>
<feature type="region of interest" description="Disordered" evidence="1">
    <location>
        <begin position="24"/>
        <end position="87"/>
    </location>
</feature>
<accession>A0A2D2DUA2</accession>
<dbReference type="KEGG" id="mass:CR152_31525"/>
<evidence type="ECO:0000256" key="1">
    <source>
        <dbReference type="SAM" id="MobiDB-lite"/>
    </source>
</evidence>
<name>A0A2D2DUA2_9BURK</name>
<keyword evidence="2" id="KW-0732">Signal</keyword>
<dbReference type="OrthoDB" id="8756280at2"/>
<feature type="compositionally biased region" description="Pro residues" evidence="1">
    <location>
        <begin position="67"/>
        <end position="87"/>
    </location>
</feature>
<dbReference type="AlphaFoldDB" id="A0A2D2DUA2"/>
<dbReference type="Proteomes" id="UP000229897">
    <property type="component" value="Chromosome"/>
</dbReference>
<reference evidence="3" key="1">
    <citation type="submission" date="2017-10" db="EMBL/GenBank/DDBJ databases">
        <title>Massilia psychrophilum sp. nov., a novel purple-pigmented bacterium isolated from Tianshan glacier, Xinjiang Municipality, China.</title>
        <authorList>
            <person name="Wang H."/>
        </authorList>
    </citation>
    <scope>NUCLEOTIDE SEQUENCE [LARGE SCALE GENOMIC DNA]</scope>
    <source>
        <strain evidence="3">B2</strain>
    </source>
</reference>
<proteinExistence type="predicted"/>
<protein>
    <submittedName>
        <fullName evidence="3">Uncharacterized protein</fullName>
    </submittedName>
</protein>
<gene>
    <name evidence="3" type="ORF">CR152_31525</name>
</gene>
<evidence type="ECO:0000256" key="2">
    <source>
        <dbReference type="SAM" id="SignalP"/>
    </source>
</evidence>
<feature type="chain" id="PRO_5013763423" evidence="2">
    <location>
        <begin position="22"/>
        <end position="136"/>
    </location>
</feature>
<feature type="signal peptide" evidence="2">
    <location>
        <begin position="1"/>
        <end position="21"/>
    </location>
</feature>
<dbReference type="RefSeq" id="WP_099881669.1">
    <property type="nucleotide sequence ID" value="NZ_CP024608.1"/>
</dbReference>
<keyword evidence="4" id="KW-1185">Reference proteome</keyword>
<evidence type="ECO:0000313" key="4">
    <source>
        <dbReference type="Proteomes" id="UP000229897"/>
    </source>
</evidence>
<dbReference type="EMBL" id="CP024608">
    <property type="protein sequence ID" value="ATQ78543.1"/>
    <property type="molecule type" value="Genomic_DNA"/>
</dbReference>
<organism evidence="3 4">
    <name type="scientific">Massilia violaceinigra</name>
    <dbReference type="NCBI Taxonomy" id="2045208"/>
    <lineage>
        <taxon>Bacteria</taxon>
        <taxon>Pseudomonadati</taxon>
        <taxon>Pseudomonadota</taxon>
        <taxon>Betaproteobacteria</taxon>
        <taxon>Burkholderiales</taxon>
        <taxon>Oxalobacteraceae</taxon>
        <taxon>Telluria group</taxon>
        <taxon>Massilia</taxon>
    </lineage>
</organism>
<evidence type="ECO:0000313" key="3">
    <source>
        <dbReference type="EMBL" id="ATQ78543.1"/>
    </source>
</evidence>